<organism evidence="2 3">
    <name type="scientific">Desulfosarcina alkanivorans</name>
    <dbReference type="NCBI Taxonomy" id="571177"/>
    <lineage>
        <taxon>Bacteria</taxon>
        <taxon>Pseudomonadati</taxon>
        <taxon>Thermodesulfobacteriota</taxon>
        <taxon>Desulfobacteria</taxon>
        <taxon>Desulfobacterales</taxon>
        <taxon>Desulfosarcinaceae</taxon>
        <taxon>Desulfosarcina</taxon>
    </lineage>
</organism>
<accession>A0A5K7YZR9</accession>
<evidence type="ECO:0000256" key="1">
    <source>
        <dbReference type="SAM" id="SignalP"/>
    </source>
</evidence>
<evidence type="ECO:0000313" key="2">
    <source>
        <dbReference type="EMBL" id="BBO71744.1"/>
    </source>
</evidence>
<dbReference type="Gene3D" id="2.60.40.1120">
    <property type="entry name" value="Carboxypeptidase-like, regulatory domain"/>
    <property type="match status" value="1"/>
</dbReference>
<dbReference type="GO" id="GO:0030246">
    <property type="term" value="F:carbohydrate binding"/>
    <property type="evidence" value="ECO:0007669"/>
    <property type="project" value="InterPro"/>
</dbReference>
<reference evidence="2 3" key="1">
    <citation type="submission" date="2019-11" db="EMBL/GenBank/DDBJ databases">
        <title>Comparative genomics of hydrocarbon-degrading Desulfosarcina strains.</title>
        <authorList>
            <person name="Watanabe M."/>
            <person name="Kojima H."/>
            <person name="Fukui M."/>
        </authorList>
    </citation>
    <scope>NUCLEOTIDE SEQUENCE [LARGE SCALE GENOMIC DNA]</scope>
    <source>
        <strain evidence="2 3">PL12</strain>
    </source>
</reference>
<dbReference type="EMBL" id="AP021874">
    <property type="protein sequence ID" value="BBO71744.1"/>
    <property type="molecule type" value="Genomic_DNA"/>
</dbReference>
<gene>
    <name evidence="2" type="ORF">DSCA_56740</name>
</gene>
<dbReference type="AlphaFoldDB" id="A0A5K7YZR9"/>
<feature type="chain" id="PRO_5024271375" description="Lipoprotein" evidence="1">
    <location>
        <begin position="29"/>
        <end position="196"/>
    </location>
</feature>
<dbReference type="Proteomes" id="UP000427906">
    <property type="component" value="Chromosome"/>
</dbReference>
<dbReference type="PROSITE" id="PS51257">
    <property type="entry name" value="PROKAR_LIPOPROTEIN"/>
    <property type="match status" value="1"/>
</dbReference>
<dbReference type="RefSeq" id="WP_155319538.1">
    <property type="nucleotide sequence ID" value="NZ_AP021874.1"/>
</dbReference>
<dbReference type="OrthoDB" id="5425644at2"/>
<keyword evidence="1" id="KW-0732">Signal</keyword>
<feature type="signal peptide" evidence="1">
    <location>
        <begin position="1"/>
        <end position="28"/>
    </location>
</feature>
<evidence type="ECO:0008006" key="4">
    <source>
        <dbReference type="Google" id="ProtNLM"/>
    </source>
</evidence>
<evidence type="ECO:0000313" key="3">
    <source>
        <dbReference type="Proteomes" id="UP000427906"/>
    </source>
</evidence>
<keyword evidence="3" id="KW-1185">Reference proteome</keyword>
<sequence length="196" mass="22381">MKTYKNNSLFIHKFKLSLTLMLMVPLFASCGVHYNIKGSVVDARTGEPVEGAVVAIKWIRYKLAPPGYPTPKERYGTTEDVTDAEGSFTIPKYTVGTHFMGVYKTGYVCWSSDTIFNPNGKNEDEMFIHRWENVKNGMMVELEPKAEAFPWIKHASFSLSVGTKLSSPKPKFNEAVLEEHKIYKKFIFDRKRKGKK</sequence>
<protein>
    <recommendedName>
        <fullName evidence="4">Lipoprotein</fullName>
    </recommendedName>
</protein>
<dbReference type="SUPFAM" id="SSF49452">
    <property type="entry name" value="Starch-binding domain-like"/>
    <property type="match status" value="1"/>
</dbReference>
<dbReference type="InterPro" id="IPR013784">
    <property type="entry name" value="Carb-bd-like_fold"/>
</dbReference>
<name>A0A5K7YZR9_9BACT</name>
<dbReference type="KEGG" id="dalk:DSCA_56740"/>
<proteinExistence type="predicted"/>